<name>A0AC58TPA3_TOBAC</name>
<accession>A0AC58TPA3</accession>
<keyword evidence="1" id="KW-1185">Reference proteome</keyword>
<protein>
    <submittedName>
        <fullName evidence="2">Uncharacterized protein LOC142175928</fullName>
    </submittedName>
</protein>
<reference evidence="1" key="1">
    <citation type="journal article" date="2014" name="Nat. Commun.">
        <title>The tobacco genome sequence and its comparison with those of tomato and potato.</title>
        <authorList>
            <person name="Sierro N."/>
            <person name="Battey J.N."/>
            <person name="Ouadi S."/>
            <person name="Bakaher N."/>
            <person name="Bovet L."/>
            <person name="Willig A."/>
            <person name="Goepfert S."/>
            <person name="Peitsch M.C."/>
            <person name="Ivanov N.V."/>
        </authorList>
    </citation>
    <scope>NUCLEOTIDE SEQUENCE [LARGE SCALE GENOMIC DNA]</scope>
</reference>
<proteinExistence type="predicted"/>
<sequence length="161" mass="18100">MEARFPKPIRSYPSQRDTNLWCEFHGTHGHGTRDCRHLHEEVAALLKNGHLREFLSDKAKSNYGKSRDAGEPAKPAEGSPRMTINMIFGGDKINGVTFSTAKKMKISVTYGKRIREALEDDDITFTGENADGLVLPHNDVLIISFNNLDFKIKCGLVYLYS</sequence>
<dbReference type="RefSeq" id="XP_075099040.1">
    <property type="nucleotide sequence ID" value="XM_075242939.1"/>
</dbReference>
<evidence type="ECO:0000313" key="1">
    <source>
        <dbReference type="Proteomes" id="UP000790787"/>
    </source>
</evidence>
<dbReference type="Proteomes" id="UP000790787">
    <property type="component" value="Chromosome 22"/>
</dbReference>
<evidence type="ECO:0000313" key="2">
    <source>
        <dbReference type="RefSeq" id="XP_075099040.1"/>
    </source>
</evidence>
<gene>
    <name evidence="2" type="primary">LOC142175928</name>
</gene>
<organism evidence="1 2">
    <name type="scientific">Nicotiana tabacum</name>
    <name type="common">Common tobacco</name>
    <dbReference type="NCBI Taxonomy" id="4097"/>
    <lineage>
        <taxon>Eukaryota</taxon>
        <taxon>Viridiplantae</taxon>
        <taxon>Streptophyta</taxon>
        <taxon>Embryophyta</taxon>
        <taxon>Tracheophyta</taxon>
        <taxon>Spermatophyta</taxon>
        <taxon>Magnoliopsida</taxon>
        <taxon>eudicotyledons</taxon>
        <taxon>Gunneridae</taxon>
        <taxon>Pentapetalae</taxon>
        <taxon>asterids</taxon>
        <taxon>lamiids</taxon>
        <taxon>Solanales</taxon>
        <taxon>Solanaceae</taxon>
        <taxon>Nicotianoideae</taxon>
        <taxon>Nicotianeae</taxon>
        <taxon>Nicotiana</taxon>
    </lineage>
</organism>
<reference evidence="2" key="2">
    <citation type="submission" date="2025-08" db="UniProtKB">
        <authorList>
            <consortium name="RefSeq"/>
        </authorList>
    </citation>
    <scope>IDENTIFICATION</scope>
    <source>
        <tissue evidence="2">Leaf</tissue>
    </source>
</reference>